<dbReference type="KEGG" id="vg:29125097"/>
<evidence type="ECO:0000313" key="2">
    <source>
        <dbReference type="Proteomes" id="UP000201371"/>
    </source>
</evidence>
<protein>
    <submittedName>
        <fullName evidence="1">Uncharacterized protein</fullName>
    </submittedName>
</protein>
<dbReference type="EMBL" id="KU963248">
    <property type="protein sequence ID" value="AMS02679.1"/>
    <property type="molecule type" value="Genomic_DNA"/>
</dbReference>
<name>A0A142K996_9CAUD</name>
<dbReference type="Proteomes" id="UP000201371">
    <property type="component" value="Segment"/>
</dbReference>
<organism evidence="1 2">
    <name type="scientific">Gordonia phage Yvonnetastic</name>
    <dbReference type="NCBI Taxonomy" id="1821566"/>
    <lineage>
        <taxon>Viruses</taxon>
        <taxon>Duplodnaviria</taxon>
        <taxon>Heunggongvirae</taxon>
        <taxon>Uroviricota</taxon>
        <taxon>Caudoviricetes</taxon>
        <taxon>Yvonnevirus</taxon>
        <taxon>Yvonnevirus yvonnetastic</taxon>
        <taxon>Gordonia virus Yvonnetastic</taxon>
    </lineage>
</organism>
<dbReference type="RefSeq" id="YP_009301189.1">
    <property type="nucleotide sequence ID" value="NC_031230.1"/>
</dbReference>
<dbReference type="GeneID" id="29125097"/>
<keyword evidence="2" id="KW-1185">Reference proteome</keyword>
<proteinExistence type="predicted"/>
<sequence>MSYTRALRYKGDLVHTFHENPGKVYGPSEESGEYFEFASGAYDSDKDITTVLFRSIPRRQGLQRLLQEDGENLKKMMKLQQAGLIE</sequence>
<reference evidence="2" key="1">
    <citation type="submission" date="2016-03" db="EMBL/GenBank/DDBJ databases">
        <authorList>
            <person name="Ploux O."/>
        </authorList>
    </citation>
    <scope>NUCLEOTIDE SEQUENCE [LARGE SCALE GENOMIC DNA]</scope>
</reference>
<accession>A0A142K996</accession>
<gene>
    <name evidence="1" type="primary">135</name>
    <name evidence="1" type="ORF">SEA_YVONNETASTIC_135</name>
</gene>
<evidence type="ECO:0000313" key="1">
    <source>
        <dbReference type="EMBL" id="AMS02679.1"/>
    </source>
</evidence>